<keyword evidence="2" id="KW-0804">Transcription</keyword>
<dbReference type="Gene3D" id="2.170.150.80">
    <property type="entry name" value="NAC domain"/>
    <property type="match status" value="1"/>
</dbReference>
<dbReference type="Pfam" id="PF02365">
    <property type="entry name" value="NAM"/>
    <property type="match status" value="1"/>
</dbReference>
<evidence type="ECO:0000259" key="4">
    <source>
        <dbReference type="PROSITE" id="PS51005"/>
    </source>
</evidence>
<dbReference type="PROSITE" id="PS51005">
    <property type="entry name" value="NAC"/>
    <property type="match status" value="1"/>
</dbReference>
<evidence type="ECO:0000256" key="3">
    <source>
        <dbReference type="ARBA" id="ARBA00023242"/>
    </source>
</evidence>
<evidence type="ECO:0000256" key="2">
    <source>
        <dbReference type="ARBA" id="ARBA00023163"/>
    </source>
</evidence>
<dbReference type="SUPFAM" id="SSF101941">
    <property type="entry name" value="NAC domain"/>
    <property type="match status" value="1"/>
</dbReference>
<dbReference type="PANTHER" id="PTHR31744:SF221">
    <property type="entry name" value="NAC DOMAIN-CONTAINING PROTEIN 43-LIKE"/>
    <property type="match status" value="1"/>
</dbReference>
<proteinExistence type="predicted"/>
<dbReference type="InterPro" id="IPR036093">
    <property type="entry name" value="NAC_dom_sf"/>
</dbReference>
<evidence type="ECO:0000313" key="6">
    <source>
        <dbReference type="Proteomes" id="UP000006727"/>
    </source>
</evidence>
<dbReference type="GO" id="GO:0006355">
    <property type="term" value="P:regulation of DNA-templated transcription"/>
    <property type="evidence" value="ECO:0007669"/>
    <property type="project" value="InterPro"/>
</dbReference>
<dbReference type="PANTHER" id="PTHR31744">
    <property type="entry name" value="PROTEIN CUP-SHAPED COTYLEDON 2-RELATED"/>
    <property type="match status" value="1"/>
</dbReference>
<dbReference type="AlphaFoldDB" id="A0A7I4CV35"/>
<dbReference type="Gramene" id="Pp3c26_13950V3.3">
    <property type="protein sequence ID" value="Pp3c26_13950V3.3"/>
    <property type="gene ID" value="Pp3c26_13950"/>
</dbReference>
<evidence type="ECO:0000256" key="1">
    <source>
        <dbReference type="ARBA" id="ARBA00023015"/>
    </source>
</evidence>
<dbReference type="Proteomes" id="UP000006727">
    <property type="component" value="Chromosome 26"/>
</dbReference>
<dbReference type="EMBL" id="ABEU02000026">
    <property type="status" value="NOT_ANNOTATED_CDS"/>
    <property type="molecule type" value="Genomic_DNA"/>
</dbReference>
<dbReference type="InterPro" id="IPR003441">
    <property type="entry name" value="NAC-dom"/>
</dbReference>
<organism evidence="5 6">
    <name type="scientific">Physcomitrium patens</name>
    <name type="common">Spreading-leaved earth moss</name>
    <name type="synonym">Physcomitrella patens</name>
    <dbReference type="NCBI Taxonomy" id="3218"/>
    <lineage>
        <taxon>Eukaryota</taxon>
        <taxon>Viridiplantae</taxon>
        <taxon>Streptophyta</taxon>
        <taxon>Embryophyta</taxon>
        <taxon>Bryophyta</taxon>
        <taxon>Bryophytina</taxon>
        <taxon>Bryopsida</taxon>
        <taxon>Funariidae</taxon>
        <taxon>Funariales</taxon>
        <taxon>Funariaceae</taxon>
        <taxon>Physcomitrium</taxon>
    </lineage>
</organism>
<dbReference type="FunCoup" id="A0A7I4CV35">
    <property type="interactions" value="678"/>
</dbReference>
<dbReference type="GO" id="GO:0003677">
    <property type="term" value="F:DNA binding"/>
    <property type="evidence" value="ECO:0007669"/>
    <property type="project" value="InterPro"/>
</dbReference>
<name>A0A7I4CV35_PHYPA</name>
<keyword evidence="1" id="KW-0805">Transcription regulation</keyword>
<keyword evidence="3" id="KW-0539">Nucleus</keyword>
<dbReference type="InParanoid" id="A0A7I4CV35"/>
<sequence length="398" mass="45379">MNSNSNAPIPVGFRFHPTDEELVGYYLHGKVGRAQRDQFIQELDLYKIEPWDLHEVCRIGDDAPENQSDWYFFSHKDKKYPTGNRANRATTAGFWKATGRDKPIHTQRHVIGMRKTLVFYRGRAPHGQKTDWIMHEFRLDEGPGVVPNYFTTGVVGVLKSKGGIGLLVQESDGWVVCRVFRKTKNFKTKSQDTSCSFEEDQQVGCDTLPAELVSSPSHEKYVDSGGGAMNNILQLHHHYNFACKQEISVDDYNAHVHDPFVENLHHLQELHRSLEGSTNHPLAPCSSSTFRSQQQLSRMNSRDHENYSVAPAFHHGESSLREFDETRPNVTQDGSLCSLNFPATYQGEDFWTLESARASLRRDQTLADMTCHVHLKRGTTDHLSASHHENLVHLWNVK</sequence>
<dbReference type="EnsemblPlants" id="Pp3c26_13950V3.3">
    <property type="protein sequence ID" value="Pp3c26_13950V3.3"/>
    <property type="gene ID" value="Pp3c26_13950"/>
</dbReference>
<accession>A0A7I4CV35</accession>
<gene>
    <name evidence="5" type="primary">LOC112277795</name>
</gene>
<feature type="domain" description="NAC" evidence="4">
    <location>
        <begin position="9"/>
        <end position="182"/>
    </location>
</feature>
<reference evidence="5 6" key="2">
    <citation type="journal article" date="2018" name="Plant J.">
        <title>The Physcomitrella patens chromosome-scale assembly reveals moss genome structure and evolution.</title>
        <authorList>
            <person name="Lang D."/>
            <person name="Ullrich K.K."/>
            <person name="Murat F."/>
            <person name="Fuchs J."/>
            <person name="Jenkins J."/>
            <person name="Haas F.B."/>
            <person name="Piednoel M."/>
            <person name="Gundlach H."/>
            <person name="Van Bel M."/>
            <person name="Meyberg R."/>
            <person name="Vives C."/>
            <person name="Morata J."/>
            <person name="Symeonidi A."/>
            <person name="Hiss M."/>
            <person name="Muchero W."/>
            <person name="Kamisugi Y."/>
            <person name="Saleh O."/>
            <person name="Blanc G."/>
            <person name="Decker E.L."/>
            <person name="van Gessel N."/>
            <person name="Grimwood J."/>
            <person name="Hayes R.D."/>
            <person name="Graham S.W."/>
            <person name="Gunter L.E."/>
            <person name="McDaniel S.F."/>
            <person name="Hoernstein S.N.W."/>
            <person name="Larsson A."/>
            <person name="Li F.W."/>
            <person name="Perroud P.F."/>
            <person name="Phillips J."/>
            <person name="Ranjan P."/>
            <person name="Rokshar D.S."/>
            <person name="Rothfels C.J."/>
            <person name="Schneider L."/>
            <person name="Shu S."/>
            <person name="Stevenson D.W."/>
            <person name="Thummler F."/>
            <person name="Tillich M."/>
            <person name="Villarreal Aguilar J.C."/>
            <person name="Widiez T."/>
            <person name="Wong G.K."/>
            <person name="Wymore A."/>
            <person name="Zhang Y."/>
            <person name="Zimmer A.D."/>
            <person name="Quatrano R.S."/>
            <person name="Mayer K.F.X."/>
            <person name="Goodstein D."/>
            <person name="Casacuberta J.M."/>
            <person name="Vandepoele K."/>
            <person name="Reski R."/>
            <person name="Cuming A.C."/>
            <person name="Tuskan G.A."/>
            <person name="Maumus F."/>
            <person name="Salse J."/>
            <person name="Schmutz J."/>
            <person name="Rensing S.A."/>
        </authorList>
    </citation>
    <scope>NUCLEOTIDE SEQUENCE [LARGE SCALE GENOMIC DNA]</scope>
    <source>
        <strain evidence="5 6">cv. Gransden 2004</strain>
    </source>
</reference>
<keyword evidence="6" id="KW-1185">Reference proteome</keyword>
<protein>
    <recommendedName>
        <fullName evidence="4">NAC domain-containing protein</fullName>
    </recommendedName>
</protein>
<evidence type="ECO:0000313" key="5">
    <source>
        <dbReference type="EnsemblPlants" id="Pp3c26_13950V3.3"/>
    </source>
</evidence>
<reference evidence="5 6" key="1">
    <citation type="journal article" date="2008" name="Science">
        <title>The Physcomitrella genome reveals evolutionary insights into the conquest of land by plants.</title>
        <authorList>
            <person name="Rensing S."/>
            <person name="Lang D."/>
            <person name="Zimmer A."/>
            <person name="Terry A."/>
            <person name="Salamov A."/>
            <person name="Shapiro H."/>
            <person name="Nishiyama T."/>
            <person name="Perroud P.-F."/>
            <person name="Lindquist E."/>
            <person name="Kamisugi Y."/>
            <person name="Tanahashi T."/>
            <person name="Sakakibara K."/>
            <person name="Fujita T."/>
            <person name="Oishi K."/>
            <person name="Shin-I T."/>
            <person name="Kuroki Y."/>
            <person name="Toyoda A."/>
            <person name="Suzuki Y."/>
            <person name="Hashimoto A."/>
            <person name="Yamaguchi K."/>
            <person name="Sugano A."/>
            <person name="Kohara Y."/>
            <person name="Fujiyama A."/>
            <person name="Anterola A."/>
            <person name="Aoki S."/>
            <person name="Ashton N."/>
            <person name="Barbazuk W.B."/>
            <person name="Barker E."/>
            <person name="Bennetzen J."/>
            <person name="Bezanilla M."/>
            <person name="Blankenship R."/>
            <person name="Cho S.H."/>
            <person name="Dutcher S."/>
            <person name="Estelle M."/>
            <person name="Fawcett J.A."/>
            <person name="Gundlach H."/>
            <person name="Hanada K."/>
            <person name="Heyl A."/>
            <person name="Hicks K.A."/>
            <person name="Hugh J."/>
            <person name="Lohr M."/>
            <person name="Mayer K."/>
            <person name="Melkozernov A."/>
            <person name="Murata T."/>
            <person name="Nelson D."/>
            <person name="Pils B."/>
            <person name="Prigge M."/>
            <person name="Reiss B."/>
            <person name="Renner T."/>
            <person name="Rombauts S."/>
            <person name="Rushton P."/>
            <person name="Sanderfoot A."/>
            <person name="Schween G."/>
            <person name="Shiu S.-H."/>
            <person name="Stueber K."/>
            <person name="Theodoulou F.L."/>
            <person name="Tu H."/>
            <person name="Van de Peer Y."/>
            <person name="Verrier P.J."/>
            <person name="Waters E."/>
            <person name="Wood A."/>
            <person name="Yang L."/>
            <person name="Cove D."/>
            <person name="Cuming A."/>
            <person name="Hasebe M."/>
            <person name="Lucas S."/>
            <person name="Mishler D.B."/>
            <person name="Reski R."/>
            <person name="Grigoriev I."/>
            <person name="Quatrano R.S."/>
            <person name="Boore J.L."/>
        </authorList>
    </citation>
    <scope>NUCLEOTIDE SEQUENCE [LARGE SCALE GENOMIC DNA]</scope>
    <source>
        <strain evidence="5 6">cv. Gransden 2004</strain>
    </source>
</reference>
<reference evidence="5" key="3">
    <citation type="submission" date="2020-12" db="UniProtKB">
        <authorList>
            <consortium name="EnsemblPlants"/>
        </authorList>
    </citation>
    <scope>IDENTIFICATION</scope>
</reference>